<dbReference type="eggNOG" id="KOG4413">
    <property type="taxonomic scope" value="Eukaryota"/>
</dbReference>
<dbReference type="OMA" id="WGQEYIS"/>
<dbReference type="PANTHER" id="PTHR13554:SF10">
    <property type="entry name" value="26S PROTEASOME NON-ATPASE REGULATORY SUBUNIT 5"/>
    <property type="match status" value="1"/>
</dbReference>
<dbReference type="Gene3D" id="1.25.10.10">
    <property type="entry name" value="Leucine-rich Repeat Variant"/>
    <property type="match status" value="1"/>
</dbReference>
<accession>A7SP09</accession>
<dbReference type="PANTHER" id="PTHR13554">
    <property type="entry name" value="26S PROTEASOME NON-ATPASE REGULATORY SUBUNIT 5-RELATED"/>
    <property type="match status" value="1"/>
</dbReference>
<dbReference type="Pfam" id="PF10508">
    <property type="entry name" value="Proteasom_PSMB"/>
    <property type="match status" value="1"/>
</dbReference>
<dbReference type="InterPro" id="IPR019538">
    <property type="entry name" value="PSMD5"/>
</dbReference>
<dbReference type="Proteomes" id="UP000001593">
    <property type="component" value="Unassembled WGS sequence"/>
</dbReference>
<gene>
    <name evidence="3" type="ORF">NEMVEDRAFT_v1g246485</name>
</gene>
<protein>
    <recommendedName>
        <fullName evidence="2">26S proteasome non-ATPase regulatory subunit 5</fullName>
    </recommendedName>
</protein>
<dbReference type="STRING" id="45351.A7SP09"/>
<reference evidence="3 4" key="1">
    <citation type="journal article" date="2007" name="Science">
        <title>Sea anemone genome reveals ancestral eumetazoan gene repertoire and genomic organization.</title>
        <authorList>
            <person name="Putnam N.H."/>
            <person name="Srivastava M."/>
            <person name="Hellsten U."/>
            <person name="Dirks B."/>
            <person name="Chapman J."/>
            <person name="Salamov A."/>
            <person name="Terry A."/>
            <person name="Shapiro H."/>
            <person name="Lindquist E."/>
            <person name="Kapitonov V.V."/>
            <person name="Jurka J."/>
            <person name="Genikhovich G."/>
            <person name="Grigoriev I.V."/>
            <person name="Lucas S.M."/>
            <person name="Steele R.E."/>
            <person name="Finnerty J.R."/>
            <person name="Technau U."/>
            <person name="Martindale M.Q."/>
            <person name="Rokhsar D.S."/>
        </authorList>
    </citation>
    <scope>NUCLEOTIDE SEQUENCE [LARGE SCALE GENOMIC DNA]</scope>
    <source>
        <strain evidence="4">CH2 X CH6</strain>
    </source>
</reference>
<dbReference type="InParanoid" id="A7SP09"/>
<evidence type="ECO:0000313" key="4">
    <source>
        <dbReference type="Proteomes" id="UP000001593"/>
    </source>
</evidence>
<sequence>MAAEKCKELVENISNASGDEIVAFLRDLSVLISSSPNIRDLASLIPSERLFNCLRTTNTDQITYCKNILKNILKFEKPDAPATKYHDAVIEGLNHPTEDVRELCLIELERCSGTVNGVLALMDKEDLLSYIARGMADEHLKNAQIASNVFTNLAKHEAGLKVLFDSHLQSEFNALLKTKDTVRMRVYDMYITVQAHSPKAFDVCKESGIFEKLISELDGRDVLVQMNCLELLTKLASISPSGLEYLDQKGVVTKLNNLLLEVETDPLITLIIPGIIKFFGTLATAHPLETTQQYPQFLEQTYSMISCGDPTLMPIAMETIGVIAHSEDGLRAVFNNQGRNKHIMKTIFGHATSSQVDLRKRALEALASIFYSEQLTPSEELCEFAKVLYKNMAAAPLEAIFTVAKQPFEELRCSALCLLRSLARYQWALQDMINCPGFLEYLLDRRTEFEKSGKEHKYDLIKELVHFPPAKQIFDRPYFLRLQEYEREGPFFARAEAAVAFEGAD</sequence>
<dbReference type="GO" id="GO:0043248">
    <property type="term" value="P:proteasome assembly"/>
    <property type="evidence" value="ECO:0007669"/>
    <property type="project" value="InterPro"/>
</dbReference>
<dbReference type="AlphaFoldDB" id="A7SP09"/>
<comment type="similarity">
    <text evidence="1">Belongs to the proteasome subunit S5B/HSM3 family.</text>
</comment>
<dbReference type="SUPFAM" id="SSF48371">
    <property type="entry name" value="ARM repeat"/>
    <property type="match status" value="1"/>
</dbReference>
<evidence type="ECO:0000313" key="3">
    <source>
        <dbReference type="EMBL" id="EDO34558.1"/>
    </source>
</evidence>
<evidence type="ECO:0000256" key="1">
    <source>
        <dbReference type="ARBA" id="ARBA00006823"/>
    </source>
</evidence>
<name>A7SP09_NEMVE</name>
<dbReference type="OrthoDB" id="10250600at2759"/>
<dbReference type="InterPro" id="IPR011989">
    <property type="entry name" value="ARM-like"/>
</dbReference>
<dbReference type="HOGENOM" id="CLU_043710_0_0_1"/>
<dbReference type="InterPro" id="IPR016024">
    <property type="entry name" value="ARM-type_fold"/>
</dbReference>
<dbReference type="EMBL" id="DS469726">
    <property type="protein sequence ID" value="EDO34558.1"/>
    <property type="molecule type" value="Genomic_DNA"/>
</dbReference>
<proteinExistence type="inferred from homology"/>
<organism evidence="3 4">
    <name type="scientific">Nematostella vectensis</name>
    <name type="common">Starlet sea anemone</name>
    <dbReference type="NCBI Taxonomy" id="45351"/>
    <lineage>
        <taxon>Eukaryota</taxon>
        <taxon>Metazoa</taxon>
        <taxon>Cnidaria</taxon>
        <taxon>Anthozoa</taxon>
        <taxon>Hexacorallia</taxon>
        <taxon>Actiniaria</taxon>
        <taxon>Edwardsiidae</taxon>
        <taxon>Nematostella</taxon>
    </lineage>
</organism>
<dbReference type="KEGG" id="nve:5505902"/>
<dbReference type="PhylomeDB" id="A7SP09"/>
<evidence type="ECO:0000256" key="2">
    <source>
        <dbReference type="ARBA" id="ARBA00014933"/>
    </source>
</evidence>
<keyword evidence="4" id="KW-1185">Reference proteome</keyword>